<dbReference type="GO" id="GO:0000977">
    <property type="term" value="F:RNA polymerase II transcription regulatory region sequence-specific DNA binding"/>
    <property type="evidence" value="ECO:0007669"/>
    <property type="project" value="TreeGrafter"/>
</dbReference>
<accession>H3CUW5</accession>
<dbReference type="Ensembl" id="ENSTNIT00000012240.1">
    <property type="protein sequence ID" value="ENSTNIP00000012049.1"/>
    <property type="gene ID" value="ENSTNIG00000009189.1"/>
</dbReference>
<dbReference type="PANTHER" id="PTHR47034:SF1">
    <property type="entry name" value="ZINC FINGER TRANSCRIPTION FACTOR TRPS1"/>
    <property type="match status" value="1"/>
</dbReference>
<proteinExistence type="predicted"/>
<keyword evidence="4" id="KW-1185">Reference proteome</keyword>
<dbReference type="Proteomes" id="UP000007303">
    <property type="component" value="Unassembled WGS sequence"/>
</dbReference>
<dbReference type="SMART" id="SM00355">
    <property type="entry name" value="ZnF_C2H2"/>
    <property type="match status" value="2"/>
</dbReference>
<dbReference type="GO" id="GO:0006357">
    <property type="term" value="P:regulation of transcription by RNA polymerase II"/>
    <property type="evidence" value="ECO:0007669"/>
    <property type="project" value="TreeGrafter"/>
</dbReference>
<reference evidence="4" key="1">
    <citation type="journal article" date="2004" name="Nature">
        <title>Genome duplication in the teleost fish Tetraodon nigroviridis reveals the early vertebrate proto-karyotype.</title>
        <authorList>
            <person name="Jaillon O."/>
            <person name="Aury J.-M."/>
            <person name="Brunet F."/>
            <person name="Petit J.-L."/>
            <person name="Stange-Thomann N."/>
            <person name="Mauceli E."/>
            <person name="Bouneau L."/>
            <person name="Fischer C."/>
            <person name="Ozouf-Costaz C."/>
            <person name="Bernot A."/>
            <person name="Nicaud S."/>
            <person name="Jaffe D."/>
            <person name="Fisher S."/>
            <person name="Lutfalla G."/>
            <person name="Dossat C."/>
            <person name="Segurens B."/>
            <person name="Dasilva C."/>
            <person name="Salanoubat M."/>
            <person name="Levy M."/>
            <person name="Boudet N."/>
            <person name="Castellano S."/>
            <person name="Anthouard V."/>
            <person name="Jubin C."/>
            <person name="Castelli V."/>
            <person name="Katinka M."/>
            <person name="Vacherie B."/>
            <person name="Biemont C."/>
            <person name="Skalli Z."/>
            <person name="Cattolico L."/>
            <person name="Poulain J."/>
            <person name="De Berardinis V."/>
            <person name="Cruaud C."/>
            <person name="Duprat S."/>
            <person name="Brottier P."/>
            <person name="Coutanceau J.-P."/>
            <person name="Gouzy J."/>
            <person name="Parra G."/>
            <person name="Lardier G."/>
            <person name="Chapple C."/>
            <person name="McKernan K.J."/>
            <person name="McEwan P."/>
            <person name="Bosak S."/>
            <person name="Kellis M."/>
            <person name="Volff J.-N."/>
            <person name="Guigo R."/>
            <person name="Zody M.C."/>
            <person name="Mesirov J."/>
            <person name="Lindblad-Toh K."/>
            <person name="Birren B."/>
            <person name="Nusbaum C."/>
            <person name="Kahn D."/>
            <person name="Robinson-Rechavi M."/>
            <person name="Laudet V."/>
            <person name="Schachter V."/>
            <person name="Quetier F."/>
            <person name="Saurin W."/>
            <person name="Scarpelli C."/>
            <person name="Wincker P."/>
            <person name="Lander E.S."/>
            <person name="Weissenbach J."/>
            <person name="Roest Crollius H."/>
        </authorList>
    </citation>
    <scope>NUCLEOTIDE SEQUENCE [LARGE SCALE GENOMIC DNA]</scope>
</reference>
<dbReference type="InParanoid" id="H3CUW5"/>
<feature type="domain" description="C2H2-type" evidence="2">
    <location>
        <begin position="120"/>
        <end position="145"/>
    </location>
</feature>
<reference evidence="3" key="3">
    <citation type="submission" date="2025-09" db="UniProtKB">
        <authorList>
            <consortium name="Ensembl"/>
        </authorList>
    </citation>
    <scope>IDENTIFICATION</scope>
</reference>
<dbReference type="HOGENOM" id="CLU_1744825_0_0_1"/>
<reference evidence="3" key="2">
    <citation type="submission" date="2025-08" db="UniProtKB">
        <authorList>
            <consortium name="Ensembl"/>
        </authorList>
    </citation>
    <scope>IDENTIFICATION</scope>
</reference>
<dbReference type="InterPro" id="IPR013087">
    <property type="entry name" value="Znf_C2H2_type"/>
</dbReference>
<dbReference type="PANTHER" id="PTHR47034">
    <property type="entry name" value="ZINC FINGER TRANSCRIPTION FACTOR TRPS1"/>
    <property type="match status" value="1"/>
</dbReference>
<evidence type="ECO:0000313" key="3">
    <source>
        <dbReference type="Ensembl" id="ENSTNIP00000012049.1"/>
    </source>
</evidence>
<name>H3CUW5_TETNG</name>
<sequence>PLASNSQDFKCNVCGYGYYGNDPADLVKHFRKYHLGLHNRTRQDAALDTHILALHNMAPQQTSLGNSRLARSSTQGRHSDQGQHKTVMANGTYDVQVTVGGTLIGIGRKTSDCQGNTKYFRCKFCNFTYMGSNSLDLEQHFLSSHPNKVK</sequence>
<dbReference type="InterPro" id="IPR028440">
    <property type="entry name" value="TRPS1"/>
</dbReference>
<dbReference type="GO" id="GO:0003700">
    <property type="term" value="F:DNA-binding transcription factor activity"/>
    <property type="evidence" value="ECO:0007669"/>
    <property type="project" value="InterPro"/>
</dbReference>
<protein>
    <recommendedName>
        <fullName evidence="2">C2H2-type domain-containing protein</fullName>
    </recommendedName>
</protein>
<organism evidence="3 4">
    <name type="scientific">Tetraodon nigroviridis</name>
    <name type="common">Spotted green pufferfish</name>
    <name type="synonym">Chelonodon nigroviridis</name>
    <dbReference type="NCBI Taxonomy" id="99883"/>
    <lineage>
        <taxon>Eukaryota</taxon>
        <taxon>Metazoa</taxon>
        <taxon>Chordata</taxon>
        <taxon>Craniata</taxon>
        <taxon>Vertebrata</taxon>
        <taxon>Euteleostomi</taxon>
        <taxon>Actinopterygii</taxon>
        <taxon>Neopterygii</taxon>
        <taxon>Teleostei</taxon>
        <taxon>Neoteleostei</taxon>
        <taxon>Acanthomorphata</taxon>
        <taxon>Eupercaria</taxon>
        <taxon>Tetraodontiformes</taxon>
        <taxon>Tetradontoidea</taxon>
        <taxon>Tetraodontidae</taxon>
        <taxon>Tetraodon</taxon>
    </lineage>
</organism>
<evidence type="ECO:0000256" key="1">
    <source>
        <dbReference type="SAM" id="MobiDB-lite"/>
    </source>
</evidence>
<dbReference type="STRING" id="99883.ENSTNIP00000012049"/>
<dbReference type="AlphaFoldDB" id="H3CUW5"/>
<feature type="compositionally biased region" description="Polar residues" evidence="1">
    <location>
        <begin position="62"/>
        <end position="76"/>
    </location>
</feature>
<evidence type="ECO:0000313" key="4">
    <source>
        <dbReference type="Proteomes" id="UP000007303"/>
    </source>
</evidence>
<feature type="region of interest" description="Disordered" evidence="1">
    <location>
        <begin position="62"/>
        <end position="83"/>
    </location>
</feature>
<dbReference type="GO" id="GO:0005634">
    <property type="term" value="C:nucleus"/>
    <property type="evidence" value="ECO:0007669"/>
    <property type="project" value="InterPro"/>
</dbReference>
<dbReference type="GeneTree" id="ENSGT00940000157893"/>
<evidence type="ECO:0000259" key="2">
    <source>
        <dbReference type="SMART" id="SM00355"/>
    </source>
</evidence>
<feature type="domain" description="C2H2-type" evidence="2">
    <location>
        <begin position="9"/>
        <end position="34"/>
    </location>
</feature>